<organism evidence="1 2">
    <name type="scientific">Caenorhabditis auriculariae</name>
    <dbReference type="NCBI Taxonomy" id="2777116"/>
    <lineage>
        <taxon>Eukaryota</taxon>
        <taxon>Metazoa</taxon>
        <taxon>Ecdysozoa</taxon>
        <taxon>Nematoda</taxon>
        <taxon>Chromadorea</taxon>
        <taxon>Rhabditida</taxon>
        <taxon>Rhabditina</taxon>
        <taxon>Rhabditomorpha</taxon>
        <taxon>Rhabditoidea</taxon>
        <taxon>Rhabditidae</taxon>
        <taxon>Peloderinae</taxon>
        <taxon>Caenorhabditis</taxon>
    </lineage>
</organism>
<reference evidence="1" key="1">
    <citation type="submission" date="2020-10" db="EMBL/GenBank/DDBJ databases">
        <authorList>
            <person name="Kikuchi T."/>
        </authorList>
    </citation>
    <scope>NUCLEOTIDE SEQUENCE</scope>
    <source>
        <strain evidence="1">NKZ352</strain>
    </source>
</reference>
<comment type="caution">
    <text evidence="1">The sequence shown here is derived from an EMBL/GenBank/DDBJ whole genome shotgun (WGS) entry which is preliminary data.</text>
</comment>
<name>A0A8S1HB58_9PELO</name>
<proteinExistence type="predicted"/>
<keyword evidence="2" id="KW-1185">Reference proteome</keyword>
<evidence type="ECO:0000313" key="2">
    <source>
        <dbReference type="Proteomes" id="UP000835052"/>
    </source>
</evidence>
<evidence type="ECO:0000313" key="1">
    <source>
        <dbReference type="EMBL" id="CAD6191708.1"/>
    </source>
</evidence>
<dbReference type="Proteomes" id="UP000835052">
    <property type="component" value="Unassembled WGS sequence"/>
</dbReference>
<gene>
    <name evidence="1" type="ORF">CAUJ_LOCUS7627</name>
</gene>
<accession>A0A8S1HB58</accession>
<protein>
    <submittedName>
        <fullName evidence="1">Uncharacterized protein</fullName>
    </submittedName>
</protein>
<sequence>MCGSFSLEGVTVLFFGEVGFSVEKVLVGEEVEALLDELVLVEALIICDVVPLVSMVGPASNFETSTNFAEVDVGRAVFVVVVVSDNVVDVVVVEEGFEEVEDLLVDEDVRVDIETVTGVVDVFEVFVVLE</sequence>
<dbReference type="EMBL" id="CAJGYM010000022">
    <property type="protein sequence ID" value="CAD6191708.1"/>
    <property type="molecule type" value="Genomic_DNA"/>
</dbReference>
<dbReference type="AlphaFoldDB" id="A0A8S1HB58"/>